<accession>A0A1R1XIN0</accession>
<evidence type="ECO:0000256" key="4">
    <source>
        <dbReference type="ARBA" id="ARBA00023008"/>
    </source>
</evidence>
<dbReference type="GO" id="GO:0000978">
    <property type="term" value="F:RNA polymerase II cis-regulatory region sequence-specific DNA binding"/>
    <property type="evidence" value="ECO:0007669"/>
    <property type="project" value="TreeGrafter"/>
</dbReference>
<comment type="subcellular location">
    <subcellularLocation>
        <location evidence="1">Nucleus</location>
    </subcellularLocation>
</comment>
<name>A0A1R1XIN0_9FUNG</name>
<evidence type="ECO:0000256" key="2">
    <source>
        <dbReference type="ARBA" id="ARBA00022723"/>
    </source>
</evidence>
<dbReference type="GO" id="GO:0005507">
    <property type="term" value="F:copper ion binding"/>
    <property type="evidence" value="ECO:0007669"/>
    <property type="project" value="InterPro"/>
</dbReference>
<keyword evidence="5" id="KW-0805">Transcription regulation</keyword>
<evidence type="ECO:0000256" key="3">
    <source>
        <dbReference type="ARBA" id="ARBA00022833"/>
    </source>
</evidence>
<dbReference type="AlphaFoldDB" id="A0A1R1XIN0"/>
<dbReference type="GO" id="GO:0005634">
    <property type="term" value="C:nucleus"/>
    <property type="evidence" value="ECO:0007669"/>
    <property type="project" value="UniProtKB-SubCell"/>
</dbReference>
<feature type="domain" description="Copper-fist" evidence="8">
    <location>
        <begin position="1"/>
        <end position="39"/>
    </location>
</feature>
<evidence type="ECO:0000313" key="11">
    <source>
        <dbReference type="Proteomes" id="UP000187429"/>
    </source>
</evidence>
<dbReference type="InterPro" id="IPR051763">
    <property type="entry name" value="Copper_Homeo_Regul"/>
</dbReference>
<keyword evidence="6" id="KW-0804">Transcription</keyword>
<dbReference type="GO" id="GO:0045944">
    <property type="term" value="P:positive regulation of transcription by RNA polymerase II"/>
    <property type="evidence" value="ECO:0007669"/>
    <property type="project" value="TreeGrafter"/>
</dbReference>
<evidence type="ECO:0000256" key="7">
    <source>
        <dbReference type="ARBA" id="ARBA00023242"/>
    </source>
</evidence>
<organism evidence="10 11">
    <name type="scientific">Smittium culicis</name>
    <dbReference type="NCBI Taxonomy" id="133412"/>
    <lineage>
        <taxon>Eukaryota</taxon>
        <taxon>Fungi</taxon>
        <taxon>Fungi incertae sedis</taxon>
        <taxon>Zoopagomycota</taxon>
        <taxon>Kickxellomycotina</taxon>
        <taxon>Harpellomycetes</taxon>
        <taxon>Harpellales</taxon>
        <taxon>Legeriomycetaceae</taxon>
        <taxon>Smittium</taxon>
    </lineage>
</organism>
<dbReference type="FunFam" id="3.90.430.10:FF:000001">
    <property type="entry name" value="Copper fist DNA-binding protein"/>
    <property type="match status" value="1"/>
</dbReference>
<proteinExistence type="predicted"/>
<dbReference type="GO" id="GO:0000981">
    <property type="term" value="F:DNA-binding transcription factor activity, RNA polymerase II-specific"/>
    <property type="evidence" value="ECO:0007669"/>
    <property type="project" value="TreeGrafter"/>
</dbReference>
<keyword evidence="7" id="KW-0539">Nucleus</keyword>
<dbReference type="PRINTS" id="PR00617">
    <property type="entry name" value="COPPERFIST"/>
</dbReference>
<evidence type="ECO:0000259" key="8">
    <source>
        <dbReference type="PROSITE" id="PS50073"/>
    </source>
</evidence>
<dbReference type="OrthoDB" id="5600085at2759"/>
<gene>
    <name evidence="9" type="ORF">AYI69_g11361</name>
    <name evidence="10" type="ORF">AYI69_g8581</name>
</gene>
<dbReference type="PROSITE" id="PS50073">
    <property type="entry name" value="COPPER_FIST_2"/>
    <property type="match status" value="1"/>
</dbReference>
<evidence type="ECO:0000256" key="1">
    <source>
        <dbReference type="ARBA" id="ARBA00004123"/>
    </source>
</evidence>
<sequence>MIIGGKKYSCKPCIRGHRANKCSHSSRELTEIKAKGRPPTQCKTCKDLRASKNIHSKCICGSRNARSKYLNYADNYKNNKYKNSRVHELLNLCECINGQICICCSATQKNSPKPATKTIDYSINSPNLHYSPMKVAMSSPIKSDSSIYEALPNFRDFVKDIQTDQHFFHSTNPLSRSRNSSIASSSVSATTSLPYMFSPSCCPKTPISQSDRKNQTYKNNSFSSINCLKIDPLIGLDLPTDTSYSPFMYSRLNSATKSSQYGSLLSHNAPKSLRFPYNTSPPLNTRTHPSSRTCCCSSNSKPYTNNGPSSSCCSSTPNPNAKNGSSSCCCSSNQNPKNGPSCCCSSNPKINTSLDSDGAQVCACGCSKPLAECTDCFEDMCEEQIFRPII</sequence>
<dbReference type="GO" id="GO:0006879">
    <property type="term" value="P:intracellular iron ion homeostasis"/>
    <property type="evidence" value="ECO:0007669"/>
    <property type="project" value="TreeGrafter"/>
</dbReference>
<dbReference type="SMART" id="SM01090">
    <property type="entry name" value="Copper-fist"/>
    <property type="match status" value="1"/>
</dbReference>
<dbReference type="Gene3D" id="3.90.430.10">
    <property type="entry name" value="Copper fist DNA-binding domain"/>
    <property type="match status" value="1"/>
</dbReference>
<dbReference type="Proteomes" id="UP000187429">
    <property type="component" value="Unassembled WGS sequence"/>
</dbReference>
<reference evidence="11" key="2">
    <citation type="submission" date="2017-01" db="EMBL/GenBank/DDBJ databases">
        <authorList>
            <person name="Wang Y."/>
            <person name="White M."/>
            <person name="Kvist S."/>
            <person name="Moncalvo J.-M."/>
        </authorList>
    </citation>
    <scope>NUCLEOTIDE SEQUENCE [LARGE SCALE GENOMIC DNA]</scope>
    <source>
        <strain evidence="11">ID-206-W2</strain>
    </source>
</reference>
<evidence type="ECO:0000256" key="6">
    <source>
        <dbReference type="ARBA" id="ARBA00023163"/>
    </source>
</evidence>
<keyword evidence="2" id="KW-0479">Metal-binding</keyword>
<keyword evidence="4" id="KW-0186">Copper</keyword>
<dbReference type="SMART" id="SM00412">
    <property type="entry name" value="Cu_FIST"/>
    <property type="match status" value="1"/>
</dbReference>
<dbReference type="InterPro" id="IPR001083">
    <property type="entry name" value="Cu_fist_DNA-bd_dom"/>
</dbReference>
<dbReference type="EMBL" id="LSSM01004621">
    <property type="protein sequence ID" value="OMJ14501.1"/>
    <property type="molecule type" value="Genomic_DNA"/>
</dbReference>
<reference evidence="10" key="1">
    <citation type="submission" date="2017-01" db="EMBL/GenBank/DDBJ databases">
        <authorList>
            <person name="Mah S.A."/>
            <person name="Swanson W.J."/>
            <person name="Moy G.W."/>
            <person name="Vacquier V.D."/>
        </authorList>
    </citation>
    <scope>NUCLEOTIDE SEQUENCE [LARGE SCALE GENOMIC DNA]</scope>
    <source>
        <strain evidence="10">ID-206-W2</strain>
    </source>
</reference>
<dbReference type="PANTHER" id="PTHR28088">
    <property type="entry name" value="TRANSCRIPTIONAL ACTIVATOR HAA1-RELATED"/>
    <property type="match status" value="1"/>
</dbReference>
<dbReference type="GO" id="GO:0006878">
    <property type="term" value="P:intracellular copper ion homeostasis"/>
    <property type="evidence" value="ECO:0007669"/>
    <property type="project" value="TreeGrafter"/>
</dbReference>
<dbReference type="SUPFAM" id="SSF57879">
    <property type="entry name" value="Zinc domain conserved in yeast copper-regulated transcription factors"/>
    <property type="match status" value="1"/>
</dbReference>
<evidence type="ECO:0000313" key="9">
    <source>
        <dbReference type="EMBL" id="OMJ07690.1"/>
    </source>
</evidence>
<keyword evidence="11" id="KW-1185">Reference proteome</keyword>
<dbReference type="EMBL" id="LSSM01007595">
    <property type="protein sequence ID" value="OMJ07690.1"/>
    <property type="molecule type" value="Genomic_DNA"/>
</dbReference>
<dbReference type="InterPro" id="IPR036395">
    <property type="entry name" value="Cu_fist_DNA-bd_dom_sf"/>
</dbReference>
<protein>
    <submittedName>
        <fullName evidence="10">Copper resistance protein CRF1</fullName>
    </submittedName>
</protein>
<evidence type="ECO:0000313" key="10">
    <source>
        <dbReference type="EMBL" id="OMJ14501.1"/>
    </source>
</evidence>
<dbReference type="Pfam" id="PF00649">
    <property type="entry name" value="Copper-fist"/>
    <property type="match status" value="1"/>
</dbReference>
<dbReference type="PANTHER" id="PTHR28088:SF5">
    <property type="entry name" value="TRANSCRIPTIONAL ACTIVATOR HAA1-RELATED"/>
    <property type="match status" value="1"/>
</dbReference>
<comment type="caution">
    <text evidence="10">The sequence shown here is derived from an EMBL/GenBank/DDBJ whole genome shotgun (WGS) entry which is preliminary data.</text>
</comment>
<keyword evidence="3" id="KW-0862">Zinc</keyword>
<evidence type="ECO:0000256" key="5">
    <source>
        <dbReference type="ARBA" id="ARBA00023015"/>
    </source>
</evidence>